<accession>A0A7H8N0H0</accession>
<dbReference type="EMBL" id="JBEJUE010000026">
    <property type="protein sequence ID" value="MER0427685.1"/>
    <property type="molecule type" value="Genomic_DNA"/>
</dbReference>
<keyword evidence="3" id="KW-0614">Plasmid</keyword>
<dbReference type="Proteomes" id="UP001456562">
    <property type="component" value="Unassembled WGS sequence"/>
</dbReference>
<geneLocation type="plasmid" evidence="3 4">
    <name>unnamed1</name>
</geneLocation>
<dbReference type="EMBL" id="CP054927">
    <property type="protein sequence ID" value="QKW47823.1"/>
    <property type="molecule type" value="Genomic_DNA"/>
</dbReference>
<sequence length="195" mass="21457">MTSPLHELSVVVALAAPLILVSFLPSDLTADQQRGAAVAPAPCIGSERERRSESSVDDGEIRWTDKTRYDTARKHALEVWQFNGARIKLRPDSATTVNDLEFRDYRGGAADRAAVAQYVRDSGTAATDYVRFNRDKMDGRSRAFMNSAAAHELGHALGLCHKTGRVLSLMWTDIASPPITSPQAVDKANYNALWR</sequence>
<organism evidence="3 4">
    <name type="scientific">Streptomyces microflavus</name>
    <name type="common">Streptomyces lipmanii</name>
    <dbReference type="NCBI Taxonomy" id="1919"/>
    <lineage>
        <taxon>Bacteria</taxon>
        <taxon>Bacillati</taxon>
        <taxon>Actinomycetota</taxon>
        <taxon>Actinomycetes</taxon>
        <taxon>Kitasatosporales</taxon>
        <taxon>Streptomycetaceae</taxon>
        <taxon>Streptomyces</taxon>
    </lineage>
</organism>
<dbReference type="Gene3D" id="3.40.390.10">
    <property type="entry name" value="Collagenase (Catalytic Domain)"/>
    <property type="match status" value="1"/>
</dbReference>
<feature type="region of interest" description="Disordered" evidence="1">
    <location>
        <begin position="39"/>
        <end position="59"/>
    </location>
</feature>
<dbReference type="GO" id="GO:0008237">
    <property type="term" value="F:metallopeptidase activity"/>
    <property type="evidence" value="ECO:0007669"/>
    <property type="project" value="InterPro"/>
</dbReference>
<dbReference type="GeneID" id="87636552"/>
<name>A0A7H8N0H0_STRMI</name>
<evidence type="ECO:0000313" key="2">
    <source>
        <dbReference type="EMBL" id="MER0427685.1"/>
    </source>
</evidence>
<protein>
    <recommendedName>
        <fullName evidence="6">Matrixin</fullName>
    </recommendedName>
</protein>
<gene>
    <name evidence="2" type="ORF">ABR748_26220</name>
    <name evidence="3" type="ORF">HUT09_35365</name>
</gene>
<evidence type="ECO:0000313" key="4">
    <source>
        <dbReference type="Proteomes" id="UP000509345"/>
    </source>
</evidence>
<evidence type="ECO:0000256" key="1">
    <source>
        <dbReference type="SAM" id="MobiDB-lite"/>
    </source>
</evidence>
<dbReference type="RefSeq" id="WP_176145699.1">
    <property type="nucleotide sequence ID" value="NZ_CP054927.1"/>
</dbReference>
<keyword evidence="5" id="KW-1185">Reference proteome</keyword>
<dbReference type="Proteomes" id="UP000509345">
    <property type="component" value="Plasmid unnamed1"/>
</dbReference>
<evidence type="ECO:0008006" key="6">
    <source>
        <dbReference type="Google" id="ProtNLM"/>
    </source>
</evidence>
<reference evidence="3 4" key="1">
    <citation type="submission" date="2020-06" db="EMBL/GenBank/DDBJ databases">
        <title>Genome mining for natural products.</title>
        <authorList>
            <person name="Zhang B."/>
            <person name="Shi J."/>
            <person name="Ge H."/>
        </authorList>
    </citation>
    <scope>NUCLEOTIDE SEQUENCE [LARGE SCALE GENOMIC DNA]</scope>
    <source>
        <strain evidence="3 4">NA06532</strain>
        <plasmid evidence="3 4">unnamed1</plasmid>
    </source>
</reference>
<dbReference type="AlphaFoldDB" id="A0A7H8N0H0"/>
<dbReference type="SUPFAM" id="SSF55486">
    <property type="entry name" value="Metalloproteases ('zincins'), catalytic domain"/>
    <property type="match status" value="1"/>
</dbReference>
<feature type="compositionally biased region" description="Basic and acidic residues" evidence="1">
    <location>
        <begin position="46"/>
        <end position="59"/>
    </location>
</feature>
<reference evidence="2 5" key="2">
    <citation type="submission" date="2024-01" db="EMBL/GenBank/DDBJ databases">
        <title>Metagenomic exploration of the rhizosphere soil microbial community and their significance in facilitating the development of wild simulated ginseng.</title>
        <authorList>
            <person name="Huang J."/>
        </authorList>
    </citation>
    <scope>NUCLEOTIDE SEQUENCE [LARGE SCALE GENOMIC DNA]</scope>
    <source>
        <strain evidence="2 5">WY141</strain>
    </source>
</reference>
<evidence type="ECO:0000313" key="3">
    <source>
        <dbReference type="EMBL" id="QKW47823.1"/>
    </source>
</evidence>
<dbReference type="InterPro" id="IPR024079">
    <property type="entry name" value="MetalloPept_cat_dom_sf"/>
</dbReference>
<proteinExistence type="predicted"/>
<evidence type="ECO:0000313" key="5">
    <source>
        <dbReference type="Proteomes" id="UP001456562"/>
    </source>
</evidence>